<name>X1T4C9_9ZZZZ</name>
<dbReference type="GO" id="GO:0016811">
    <property type="term" value="F:hydrolase activity, acting on carbon-nitrogen (but not peptide) bonds, in linear amides"/>
    <property type="evidence" value="ECO:0007669"/>
    <property type="project" value="TreeGrafter"/>
</dbReference>
<organism evidence="3">
    <name type="scientific">marine sediment metagenome</name>
    <dbReference type="NCBI Taxonomy" id="412755"/>
    <lineage>
        <taxon>unclassified sequences</taxon>
        <taxon>metagenomes</taxon>
        <taxon>ecological metagenomes</taxon>
    </lineage>
</organism>
<dbReference type="AlphaFoldDB" id="X1T4C9"/>
<accession>X1T4C9</accession>
<dbReference type="Pfam" id="PF00795">
    <property type="entry name" value="CN_hydrolase"/>
    <property type="match status" value="1"/>
</dbReference>
<protein>
    <recommendedName>
        <fullName evidence="2">CN hydrolase domain-containing protein</fullName>
    </recommendedName>
</protein>
<keyword evidence="1" id="KW-0378">Hydrolase</keyword>
<dbReference type="InterPro" id="IPR003010">
    <property type="entry name" value="C-N_Hydrolase"/>
</dbReference>
<sequence>MKVGYIQTNPIFGEKEQNFNEIEKLISNLKADLIVLPELFATGYTFISKEEAVSLAEDFEGKTSQFLRKIAKNTGAVIIGGFVEKEGNKIYNSAMIVSNKGVIGTYRKIHLYYKEKLWFSPGNKPLKVFKVNGVNIGIMICFDWIFPETARTLAILGADIIAHPANLVLPYCQKAMVTRCLENRVYAITANRIGEEKRGDNNFKFTGKSQITSYNGVILSTGPKDEIHVDFVDIDIEKAR</sequence>
<evidence type="ECO:0000313" key="3">
    <source>
        <dbReference type="EMBL" id="GAI74884.1"/>
    </source>
</evidence>
<proteinExistence type="predicted"/>
<feature type="non-terminal residue" evidence="3">
    <location>
        <position position="240"/>
    </location>
</feature>
<comment type="caution">
    <text evidence="3">The sequence shown here is derived from an EMBL/GenBank/DDBJ whole genome shotgun (WGS) entry which is preliminary data.</text>
</comment>
<dbReference type="InterPro" id="IPR050345">
    <property type="entry name" value="Aliph_Amidase/BUP"/>
</dbReference>
<evidence type="ECO:0000259" key="2">
    <source>
        <dbReference type="PROSITE" id="PS50263"/>
    </source>
</evidence>
<dbReference type="PANTHER" id="PTHR43674">
    <property type="entry name" value="NITRILASE C965.09-RELATED"/>
    <property type="match status" value="1"/>
</dbReference>
<reference evidence="3" key="1">
    <citation type="journal article" date="2014" name="Front. Microbiol.">
        <title>High frequency of phylogenetically diverse reductive dehalogenase-homologous genes in deep subseafloor sedimentary metagenomes.</title>
        <authorList>
            <person name="Kawai M."/>
            <person name="Futagami T."/>
            <person name="Toyoda A."/>
            <person name="Takaki Y."/>
            <person name="Nishi S."/>
            <person name="Hori S."/>
            <person name="Arai W."/>
            <person name="Tsubouchi T."/>
            <person name="Morono Y."/>
            <person name="Uchiyama I."/>
            <person name="Ito T."/>
            <person name="Fujiyama A."/>
            <person name="Inagaki F."/>
            <person name="Takami H."/>
        </authorList>
    </citation>
    <scope>NUCLEOTIDE SEQUENCE</scope>
    <source>
        <strain evidence="3">Expedition CK06-06</strain>
    </source>
</reference>
<feature type="domain" description="CN hydrolase" evidence="2">
    <location>
        <begin position="1"/>
        <end position="236"/>
    </location>
</feature>
<dbReference type="InterPro" id="IPR036526">
    <property type="entry name" value="C-N_Hydrolase_sf"/>
</dbReference>
<dbReference type="PROSITE" id="PS50263">
    <property type="entry name" value="CN_HYDROLASE"/>
    <property type="match status" value="1"/>
</dbReference>
<dbReference type="SUPFAM" id="SSF56317">
    <property type="entry name" value="Carbon-nitrogen hydrolase"/>
    <property type="match status" value="1"/>
</dbReference>
<evidence type="ECO:0000256" key="1">
    <source>
        <dbReference type="ARBA" id="ARBA00022801"/>
    </source>
</evidence>
<dbReference type="EMBL" id="BARW01007683">
    <property type="protein sequence ID" value="GAI74884.1"/>
    <property type="molecule type" value="Genomic_DNA"/>
</dbReference>
<gene>
    <name evidence="3" type="ORF">S12H4_15926</name>
</gene>
<dbReference type="Gene3D" id="3.60.110.10">
    <property type="entry name" value="Carbon-nitrogen hydrolase"/>
    <property type="match status" value="1"/>
</dbReference>
<dbReference type="PANTHER" id="PTHR43674:SF2">
    <property type="entry name" value="BETA-UREIDOPROPIONASE"/>
    <property type="match status" value="1"/>
</dbReference>